<keyword evidence="10" id="KW-0119">Carbohydrate metabolism</keyword>
<feature type="transmembrane region" description="Helical" evidence="16">
    <location>
        <begin position="466"/>
        <end position="484"/>
    </location>
</feature>
<dbReference type="EMBL" id="BSFM01000017">
    <property type="protein sequence ID" value="GLK86315.1"/>
    <property type="molecule type" value="Genomic_DNA"/>
</dbReference>
<keyword evidence="11" id="KW-0961">Cell wall biogenesis/degradation</keyword>
<evidence type="ECO:0000313" key="17">
    <source>
        <dbReference type="EMBL" id="GLK86315.1"/>
    </source>
</evidence>
<evidence type="ECO:0000256" key="16">
    <source>
        <dbReference type="SAM" id="Phobius"/>
    </source>
</evidence>
<dbReference type="PROSITE" id="PS00587">
    <property type="entry name" value="GLYCOSYL_HYDROL_F17"/>
    <property type="match status" value="1"/>
</dbReference>
<dbReference type="InterPro" id="IPR000490">
    <property type="entry name" value="Glyco_hydro_17"/>
</dbReference>
<sequence length="547" mass="59104">MPHRILPLETSRMRIAVLLAALVSAVIVAVWAWLGQPVPMPATPLAAGEKMPCVSYAPFRPGQSPFIEGLVIPPEQIDDDFARLAKITHCVRTYSTEMGLDVVPAMARKHGLKVLQGMWIGRDEAKNRVEIDAAVKAAQQNPDVIDAVIVGNEVLLRGEQSSTGMAALIREVKSKVPVPVTYADVWEFWERNKELAQYVDFVTVHILPFWEDVPVAADKSAAHIGEIREHVGKVFGDKEILIGETGWPSEGRMREGALPSPSNQAMVIQELLALAKEKNYRLNVIEAFDQPWKRASEGTVGGHWGFLDAYTRDFKFGWGEAVSDHPYWLRQAIVGIFLALSVFVAGAIGGRGESMNTRRWLAVSGIALFSGLTIGRALVSVPVESLGVGGWLRGGSILALAILVPLVAAFAVGRQARAVALTQALDGASRRSAAPVERAMALLLAASVVLIAHVALGLAFDPRYKDFQFAGLTPIIMAFAFYALVAPPRVTAEAAAAEKIAAAIFLGSGLYIAVNETVANWQGLWTSALLVVMALSLWRLATAAQTR</sequence>
<dbReference type="GO" id="GO:0005886">
    <property type="term" value="C:plasma membrane"/>
    <property type="evidence" value="ECO:0007669"/>
    <property type="project" value="UniProtKB-SubCell"/>
</dbReference>
<evidence type="ECO:0000313" key="18">
    <source>
        <dbReference type="Proteomes" id="UP001143330"/>
    </source>
</evidence>
<feature type="transmembrane region" description="Helical" evidence="16">
    <location>
        <begin position="439"/>
        <end position="460"/>
    </location>
</feature>
<dbReference type="PANTHER" id="PTHR16631:SF17">
    <property type="entry name" value="GLUCAN ENDO-1,3-BETA-GLUCOSIDASE BTGC"/>
    <property type="match status" value="1"/>
</dbReference>
<evidence type="ECO:0000256" key="3">
    <source>
        <dbReference type="ARBA" id="ARBA00022475"/>
    </source>
</evidence>
<evidence type="ECO:0000256" key="9">
    <source>
        <dbReference type="ARBA" id="ARBA00023180"/>
    </source>
</evidence>
<evidence type="ECO:0000256" key="14">
    <source>
        <dbReference type="ARBA" id="ARBA00042373"/>
    </source>
</evidence>
<feature type="transmembrane region" description="Helical" evidence="16">
    <location>
        <begin position="391"/>
        <end position="412"/>
    </location>
</feature>
<dbReference type="InterPro" id="IPR050732">
    <property type="entry name" value="Beta-glucan_modifiers"/>
</dbReference>
<accession>A0A9W6K243</accession>
<dbReference type="GO" id="GO:0004553">
    <property type="term" value="F:hydrolase activity, hydrolyzing O-glycosyl compounds"/>
    <property type="evidence" value="ECO:0007669"/>
    <property type="project" value="InterPro"/>
</dbReference>
<keyword evidence="5" id="KW-0964">Secreted</keyword>
<comment type="caution">
    <text evidence="17">The sequence shown here is derived from an EMBL/GenBank/DDBJ whole genome shotgun (WGS) entry which is preliminary data.</text>
</comment>
<keyword evidence="7" id="KW-0378">Hydrolase</keyword>
<evidence type="ECO:0000256" key="2">
    <source>
        <dbReference type="ARBA" id="ARBA00004236"/>
    </source>
</evidence>
<dbReference type="AlphaFoldDB" id="A0A9W6K243"/>
<name>A0A9W6K243_9HYPH</name>
<evidence type="ECO:0000256" key="12">
    <source>
        <dbReference type="ARBA" id="ARBA00023326"/>
    </source>
</evidence>
<protein>
    <recommendedName>
        <fullName evidence="15">Endo-1,3-beta-glucanase btgC</fullName>
    </recommendedName>
    <alternativeName>
        <fullName evidence="14">Laminarinase btgC</fullName>
    </alternativeName>
</protein>
<keyword evidence="9" id="KW-0325">Glycoprotein</keyword>
<evidence type="ECO:0000256" key="13">
    <source>
        <dbReference type="ARBA" id="ARBA00037649"/>
    </source>
</evidence>
<evidence type="ECO:0000256" key="8">
    <source>
        <dbReference type="ARBA" id="ARBA00023136"/>
    </source>
</evidence>
<gene>
    <name evidence="17" type="primary">ndvC</name>
    <name evidence="17" type="ORF">GCM10017653_43850</name>
</gene>
<dbReference type="GO" id="GO:0071555">
    <property type="term" value="P:cell wall organization"/>
    <property type="evidence" value="ECO:0007669"/>
    <property type="project" value="UniProtKB-KW"/>
</dbReference>
<dbReference type="Proteomes" id="UP001143330">
    <property type="component" value="Unassembled WGS sequence"/>
</dbReference>
<dbReference type="SUPFAM" id="SSF51445">
    <property type="entry name" value="(Trans)glycosidases"/>
    <property type="match status" value="1"/>
</dbReference>
<evidence type="ECO:0000256" key="11">
    <source>
        <dbReference type="ARBA" id="ARBA00023316"/>
    </source>
</evidence>
<keyword evidence="6" id="KW-0732">Signal</keyword>
<proteinExistence type="predicted"/>
<keyword evidence="16" id="KW-1133">Transmembrane helix</keyword>
<evidence type="ECO:0000256" key="6">
    <source>
        <dbReference type="ARBA" id="ARBA00022729"/>
    </source>
</evidence>
<evidence type="ECO:0000256" key="1">
    <source>
        <dbReference type="ARBA" id="ARBA00004191"/>
    </source>
</evidence>
<feature type="transmembrane region" description="Helical" evidence="16">
    <location>
        <begin position="520"/>
        <end position="541"/>
    </location>
</feature>
<feature type="transmembrane region" description="Helical" evidence="16">
    <location>
        <begin position="496"/>
        <end position="514"/>
    </location>
</feature>
<comment type="subcellular location">
    <subcellularLocation>
        <location evidence="2">Cell membrane</location>
    </subcellularLocation>
    <subcellularLocation>
        <location evidence="1">Secreted</location>
        <location evidence="1">Cell wall</location>
    </subcellularLocation>
</comment>
<keyword evidence="18" id="KW-1185">Reference proteome</keyword>
<keyword evidence="4" id="KW-0134">Cell wall</keyword>
<evidence type="ECO:0000256" key="10">
    <source>
        <dbReference type="ARBA" id="ARBA00023277"/>
    </source>
</evidence>
<keyword evidence="12" id="KW-0624">Polysaccharide degradation</keyword>
<reference evidence="17" key="1">
    <citation type="journal article" date="2014" name="Int. J. Syst. Evol. Microbiol.">
        <title>Complete genome sequence of Corynebacterium casei LMG S-19264T (=DSM 44701T), isolated from a smear-ripened cheese.</title>
        <authorList>
            <consortium name="US DOE Joint Genome Institute (JGI-PGF)"/>
            <person name="Walter F."/>
            <person name="Albersmeier A."/>
            <person name="Kalinowski J."/>
            <person name="Ruckert C."/>
        </authorList>
    </citation>
    <scope>NUCLEOTIDE SEQUENCE</scope>
    <source>
        <strain evidence="17">VKM B-2789</strain>
    </source>
</reference>
<keyword evidence="8 16" id="KW-0472">Membrane</keyword>
<feature type="transmembrane region" description="Helical" evidence="16">
    <location>
        <begin position="12"/>
        <end position="34"/>
    </location>
</feature>
<feature type="transmembrane region" description="Helical" evidence="16">
    <location>
        <begin position="360"/>
        <end position="379"/>
    </location>
</feature>
<organism evidence="17 18">
    <name type="scientific">Ancylobacter defluvii</name>
    <dbReference type="NCBI Taxonomy" id="1282440"/>
    <lineage>
        <taxon>Bacteria</taxon>
        <taxon>Pseudomonadati</taxon>
        <taxon>Pseudomonadota</taxon>
        <taxon>Alphaproteobacteria</taxon>
        <taxon>Hyphomicrobiales</taxon>
        <taxon>Xanthobacteraceae</taxon>
        <taxon>Ancylobacter</taxon>
    </lineage>
</organism>
<evidence type="ECO:0000256" key="5">
    <source>
        <dbReference type="ARBA" id="ARBA00022525"/>
    </source>
</evidence>
<dbReference type="InterPro" id="IPR017853">
    <property type="entry name" value="GH"/>
</dbReference>
<reference evidence="17" key="2">
    <citation type="submission" date="2023-01" db="EMBL/GenBank/DDBJ databases">
        <authorList>
            <person name="Sun Q."/>
            <person name="Evtushenko L."/>
        </authorList>
    </citation>
    <scope>NUCLEOTIDE SEQUENCE</scope>
    <source>
        <strain evidence="17">VKM B-2789</strain>
    </source>
</reference>
<evidence type="ECO:0000256" key="15">
    <source>
        <dbReference type="ARBA" id="ARBA00043078"/>
    </source>
</evidence>
<feature type="transmembrane region" description="Helical" evidence="16">
    <location>
        <begin position="328"/>
        <end position="348"/>
    </location>
</feature>
<keyword evidence="3" id="KW-1003">Cell membrane</keyword>
<evidence type="ECO:0000256" key="7">
    <source>
        <dbReference type="ARBA" id="ARBA00022801"/>
    </source>
</evidence>
<dbReference type="GO" id="GO:0000272">
    <property type="term" value="P:polysaccharide catabolic process"/>
    <property type="evidence" value="ECO:0007669"/>
    <property type="project" value="UniProtKB-KW"/>
</dbReference>
<keyword evidence="16" id="KW-0812">Transmembrane</keyword>
<dbReference type="Gene3D" id="3.20.20.80">
    <property type="entry name" value="Glycosidases"/>
    <property type="match status" value="1"/>
</dbReference>
<dbReference type="PANTHER" id="PTHR16631">
    <property type="entry name" value="GLUCAN 1,3-BETA-GLUCOSIDASE"/>
    <property type="match status" value="1"/>
</dbReference>
<evidence type="ECO:0000256" key="4">
    <source>
        <dbReference type="ARBA" id="ARBA00022512"/>
    </source>
</evidence>
<comment type="function">
    <text evidence="13">Glucanases play a role in cell expansion during growth, in cell-cell fusion during mating, and in spore release during sporulation. This enzyme may be involved in beta-glucan degradation. Active on laminarin and lichenan.</text>
</comment>